<dbReference type="InterPro" id="IPR042188">
    <property type="entry name" value="MmgE/PrpD_sf_2"/>
</dbReference>
<reference evidence="4 5" key="1">
    <citation type="submission" date="2020-08" db="EMBL/GenBank/DDBJ databases">
        <title>A novel species.</title>
        <authorList>
            <person name="Gao J."/>
        </authorList>
    </citation>
    <scope>NUCLEOTIDE SEQUENCE [LARGE SCALE GENOMIC DNA]</scope>
    <source>
        <strain evidence="4 5">CRXT-G-22</strain>
    </source>
</reference>
<proteinExistence type="inferred from homology"/>
<dbReference type="GO" id="GO:0016829">
    <property type="term" value="F:lyase activity"/>
    <property type="evidence" value="ECO:0007669"/>
    <property type="project" value="InterPro"/>
</dbReference>
<dbReference type="Gene3D" id="1.10.4100.10">
    <property type="entry name" value="2-methylcitrate dehydratase PrpD"/>
    <property type="match status" value="1"/>
</dbReference>
<dbReference type="AlphaFoldDB" id="A0A7H0IQ43"/>
<comment type="similarity">
    <text evidence="1">Belongs to the PrpD family.</text>
</comment>
<dbReference type="Gene3D" id="3.30.1330.120">
    <property type="entry name" value="2-methylcitrate dehydratase PrpD"/>
    <property type="match status" value="1"/>
</dbReference>
<dbReference type="Pfam" id="PF19305">
    <property type="entry name" value="MmgE_PrpD_C"/>
    <property type="match status" value="1"/>
</dbReference>
<name>A0A7H0IQ43_9ACTN</name>
<dbReference type="KEGG" id="sroi:IAG44_39455"/>
<dbReference type="Pfam" id="PF03972">
    <property type="entry name" value="MmgE_PrpD_N"/>
    <property type="match status" value="1"/>
</dbReference>
<evidence type="ECO:0000313" key="4">
    <source>
        <dbReference type="EMBL" id="QNP74909.1"/>
    </source>
</evidence>
<dbReference type="PANTHER" id="PTHR16943:SF8">
    <property type="entry name" value="2-METHYLCITRATE DEHYDRATASE"/>
    <property type="match status" value="1"/>
</dbReference>
<evidence type="ECO:0000256" key="1">
    <source>
        <dbReference type="ARBA" id="ARBA00006174"/>
    </source>
</evidence>
<organism evidence="4 5">
    <name type="scientific">Streptomyces roseirectus</name>
    <dbReference type="NCBI Taxonomy" id="2768066"/>
    <lineage>
        <taxon>Bacteria</taxon>
        <taxon>Bacillati</taxon>
        <taxon>Actinomycetota</taxon>
        <taxon>Actinomycetes</taxon>
        <taxon>Kitasatosporales</taxon>
        <taxon>Streptomycetaceae</taxon>
        <taxon>Streptomyces</taxon>
    </lineage>
</organism>
<evidence type="ECO:0000259" key="2">
    <source>
        <dbReference type="Pfam" id="PF03972"/>
    </source>
</evidence>
<accession>A0A7H0IQ43</accession>
<dbReference type="EMBL" id="CP060828">
    <property type="protein sequence ID" value="QNP74909.1"/>
    <property type="molecule type" value="Genomic_DNA"/>
</dbReference>
<dbReference type="InterPro" id="IPR036148">
    <property type="entry name" value="MmgE/PrpD_sf"/>
</dbReference>
<dbReference type="InterPro" id="IPR042183">
    <property type="entry name" value="MmgE/PrpD_sf_1"/>
</dbReference>
<dbReference type="PANTHER" id="PTHR16943">
    <property type="entry name" value="2-METHYLCITRATE DEHYDRATASE-RELATED"/>
    <property type="match status" value="1"/>
</dbReference>
<protein>
    <submittedName>
        <fullName evidence="4">MmgE/PrpD family protein</fullName>
    </submittedName>
</protein>
<evidence type="ECO:0000313" key="5">
    <source>
        <dbReference type="Proteomes" id="UP000516052"/>
    </source>
</evidence>
<keyword evidence="5" id="KW-1185">Reference proteome</keyword>
<dbReference type="SUPFAM" id="SSF103378">
    <property type="entry name" value="2-methylcitrate dehydratase PrpD"/>
    <property type="match status" value="1"/>
</dbReference>
<dbReference type="InterPro" id="IPR005656">
    <property type="entry name" value="MmgE_PrpD"/>
</dbReference>
<dbReference type="InterPro" id="IPR045336">
    <property type="entry name" value="MmgE_PrpD_N"/>
</dbReference>
<evidence type="ECO:0000259" key="3">
    <source>
        <dbReference type="Pfam" id="PF19305"/>
    </source>
</evidence>
<dbReference type="RefSeq" id="WP_187751832.1">
    <property type="nucleotide sequence ID" value="NZ_CP060828.1"/>
</dbReference>
<sequence length="471" mass="49307">MATQERLTRDVAEWAAGQRHATLPAELDRHVRRMILDHLAGVVASSVGPVSAAVAEHAGRMYPGEAATAIGHGRMSALGAALVNGTNGHGIEADEGYTPGSMHPTSVVLPAVFAVAQERGIGVERVTVAAAVGMELACRIAAAGHPATRDNHFHNTPLAGVLGAAAAVSVLLELDAETTAHALGVAASHAGGLFEFLSGSAEVKRLHPGKAARDGIAAADLARAGLTGPVTALEGKDGYFAAYAGTEGRDWHAATVREGLGERWVLLGTYVKPYPCCRHLHGAIDAVLALGTAHTIDPEQVEEIRVGTFDIATRHAGKTLDTVLQAQLSLPYTVATALVRKAVTLTDFGEEARADARVRALADKVVVERDEAADAAYPKTGRPADVTVVLRDGTRLNHRVQHPYGEPANPLSDAALEDKVRGLAVPVIGAERTDALIAAAWSLRSLDFLDELDQAVRPVRAAHERGNPVCV</sequence>
<dbReference type="Proteomes" id="UP000516052">
    <property type="component" value="Chromosome"/>
</dbReference>
<gene>
    <name evidence="4" type="ORF">IAG44_39455</name>
</gene>
<feature type="domain" description="MmgE/PrpD C-terminal" evidence="3">
    <location>
        <begin position="274"/>
        <end position="442"/>
    </location>
</feature>
<feature type="domain" description="MmgE/PrpD N-terminal" evidence="2">
    <location>
        <begin position="10"/>
        <end position="247"/>
    </location>
</feature>
<dbReference type="InterPro" id="IPR045337">
    <property type="entry name" value="MmgE_PrpD_C"/>
</dbReference>